<keyword evidence="1" id="KW-0175">Coiled coil</keyword>
<dbReference type="AlphaFoldDB" id="A0A495VAZ4"/>
<gene>
    <name evidence="2" type="ORF">BDD21_2998</name>
</gene>
<evidence type="ECO:0000256" key="1">
    <source>
        <dbReference type="SAM" id="Coils"/>
    </source>
</evidence>
<accession>A0A495VAZ4</accession>
<comment type="caution">
    <text evidence="2">The sequence shown here is derived from an EMBL/GenBank/DDBJ whole genome shotgun (WGS) entry which is preliminary data.</text>
</comment>
<keyword evidence="3" id="KW-1185">Reference proteome</keyword>
<dbReference type="OrthoDB" id="8537236at2"/>
<dbReference type="Gene3D" id="1.10.10.10">
    <property type="entry name" value="Winged helix-like DNA-binding domain superfamily/Winged helix DNA-binding domain"/>
    <property type="match status" value="1"/>
</dbReference>
<reference evidence="2 3" key="1">
    <citation type="submission" date="2018-10" db="EMBL/GenBank/DDBJ databases">
        <title>Genomic Encyclopedia of Archaeal and Bacterial Type Strains, Phase II (KMG-II): from individual species to whole genera.</title>
        <authorList>
            <person name="Goeker M."/>
        </authorList>
    </citation>
    <scope>NUCLEOTIDE SEQUENCE [LARGE SCALE GENOMIC DNA]</scope>
    <source>
        <strain evidence="2 3">DSM 235</strain>
    </source>
</reference>
<evidence type="ECO:0000313" key="2">
    <source>
        <dbReference type="EMBL" id="RKT45537.1"/>
    </source>
</evidence>
<name>A0A495VAZ4_9GAMM</name>
<proteinExistence type="predicted"/>
<protein>
    <submittedName>
        <fullName evidence="2">EPS-associated MarR family transcriptional regulator</fullName>
    </submittedName>
</protein>
<dbReference type="InterPro" id="IPR036390">
    <property type="entry name" value="WH_DNA-bd_sf"/>
</dbReference>
<dbReference type="RefSeq" id="WP_120797789.1">
    <property type="nucleotide sequence ID" value="NZ_RBXL01000001.1"/>
</dbReference>
<dbReference type="Pfam" id="PF13412">
    <property type="entry name" value="HTH_24"/>
    <property type="match status" value="1"/>
</dbReference>
<evidence type="ECO:0000313" key="3">
    <source>
        <dbReference type="Proteomes" id="UP000274556"/>
    </source>
</evidence>
<dbReference type="Proteomes" id="UP000274556">
    <property type="component" value="Unassembled WGS sequence"/>
</dbReference>
<organism evidence="2 3">
    <name type="scientific">Thiocapsa rosea</name>
    <dbReference type="NCBI Taxonomy" id="69360"/>
    <lineage>
        <taxon>Bacteria</taxon>
        <taxon>Pseudomonadati</taxon>
        <taxon>Pseudomonadota</taxon>
        <taxon>Gammaproteobacteria</taxon>
        <taxon>Chromatiales</taxon>
        <taxon>Chromatiaceae</taxon>
        <taxon>Thiocapsa</taxon>
    </lineage>
</organism>
<dbReference type="NCBIfam" id="TIGR04176">
    <property type="entry name" value="MarR_EPS"/>
    <property type="match status" value="1"/>
</dbReference>
<dbReference type="InterPro" id="IPR036388">
    <property type="entry name" value="WH-like_DNA-bd_sf"/>
</dbReference>
<sequence length="126" mass="14415">MKTGILSDDLVLNAIRLLQDNPEEQQRTLAKALGISLGKLNNCLRVLIQRGWIEMQVNPESSGKRRYCYPLTPLGFEERAKLTTRVLESKEAEYVALQAEIERLRAEVLQQRQHCATSRLVAENHE</sequence>
<dbReference type="SUPFAM" id="SSF46785">
    <property type="entry name" value="Winged helix' DNA-binding domain"/>
    <property type="match status" value="1"/>
</dbReference>
<dbReference type="InterPro" id="IPR026433">
    <property type="entry name" value="MarR_EPS"/>
</dbReference>
<feature type="coiled-coil region" evidence="1">
    <location>
        <begin position="87"/>
        <end position="114"/>
    </location>
</feature>
<dbReference type="EMBL" id="RBXL01000001">
    <property type="protein sequence ID" value="RKT45537.1"/>
    <property type="molecule type" value="Genomic_DNA"/>
</dbReference>